<feature type="transmembrane region" description="Helical" evidence="7">
    <location>
        <begin position="395"/>
        <end position="415"/>
    </location>
</feature>
<keyword evidence="6 7" id="KW-0472">Membrane</keyword>
<feature type="transmembrane region" description="Helical" evidence="7">
    <location>
        <begin position="170"/>
        <end position="189"/>
    </location>
</feature>
<dbReference type="GO" id="GO:0015109">
    <property type="term" value="F:chromate transmembrane transporter activity"/>
    <property type="evidence" value="ECO:0007669"/>
    <property type="project" value="InterPro"/>
</dbReference>
<feature type="transmembrane region" description="Helical" evidence="7">
    <location>
        <begin position="321"/>
        <end position="346"/>
    </location>
</feature>
<keyword evidence="9" id="KW-1185">Reference proteome</keyword>
<dbReference type="GO" id="GO:0005886">
    <property type="term" value="C:plasma membrane"/>
    <property type="evidence" value="ECO:0007669"/>
    <property type="project" value="UniProtKB-SubCell"/>
</dbReference>
<dbReference type="PANTHER" id="PTHR33567">
    <property type="entry name" value="CHROMATE ION TRANSPORTER (EUROFUNG)"/>
    <property type="match status" value="1"/>
</dbReference>
<feature type="transmembrane region" description="Helical" evidence="7">
    <location>
        <begin position="252"/>
        <end position="271"/>
    </location>
</feature>
<evidence type="ECO:0000256" key="1">
    <source>
        <dbReference type="ARBA" id="ARBA00004651"/>
    </source>
</evidence>
<dbReference type="PANTHER" id="PTHR33567:SF3">
    <property type="entry name" value="CHROMATE ION TRANSPORTER (EUROFUNG)"/>
    <property type="match status" value="1"/>
</dbReference>
<protein>
    <recommendedName>
        <fullName evidence="10">Chromate transporter</fullName>
    </recommendedName>
</protein>
<keyword evidence="5 7" id="KW-1133">Transmembrane helix</keyword>
<dbReference type="InterPro" id="IPR014047">
    <property type="entry name" value="Chr_Tranpt_l_chain"/>
</dbReference>
<evidence type="ECO:0008006" key="10">
    <source>
        <dbReference type="Google" id="ProtNLM"/>
    </source>
</evidence>
<evidence type="ECO:0000256" key="3">
    <source>
        <dbReference type="ARBA" id="ARBA00022475"/>
    </source>
</evidence>
<evidence type="ECO:0000313" key="9">
    <source>
        <dbReference type="Proteomes" id="UP000242875"/>
    </source>
</evidence>
<accession>A0A261Y2T1</accession>
<keyword evidence="3" id="KW-1003">Cell membrane</keyword>
<proteinExistence type="inferred from homology"/>
<dbReference type="EMBL" id="MVBO01000027">
    <property type="protein sequence ID" value="OZJ04901.1"/>
    <property type="molecule type" value="Genomic_DNA"/>
</dbReference>
<evidence type="ECO:0000256" key="7">
    <source>
        <dbReference type="SAM" id="Phobius"/>
    </source>
</evidence>
<reference evidence="8 9" key="1">
    <citation type="journal article" date="2017" name="Mycologia">
        <title>Bifiguratus adelaidae, gen. et sp. nov., a new member of Mucoromycotina in endophytic and soil-dwelling habitats.</title>
        <authorList>
            <person name="Torres-Cruz T.J."/>
            <person name="Billingsley Tobias T.L."/>
            <person name="Almatruk M."/>
            <person name="Hesse C."/>
            <person name="Kuske C.R."/>
            <person name="Desiro A."/>
            <person name="Benucci G.M."/>
            <person name="Bonito G."/>
            <person name="Stajich J.E."/>
            <person name="Dunlap C."/>
            <person name="Arnold A.E."/>
            <person name="Porras-Alfaro A."/>
        </authorList>
    </citation>
    <scope>NUCLEOTIDE SEQUENCE [LARGE SCALE GENOMIC DNA]</scope>
    <source>
        <strain evidence="8 9">AZ0501</strain>
    </source>
</reference>
<evidence type="ECO:0000256" key="2">
    <source>
        <dbReference type="ARBA" id="ARBA00005262"/>
    </source>
</evidence>
<evidence type="ECO:0000256" key="5">
    <source>
        <dbReference type="ARBA" id="ARBA00022989"/>
    </source>
</evidence>
<comment type="similarity">
    <text evidence="2">Belongs to the chromate ion transporter (CHR) (TC 2.A.51) family.</text>
</comment>
<dbReference type="PIRSF" id="PIRSF004810">
    <property type="entry name" value="ChrA"/>
    <property type="match status" value="1"/>
</dbReference>
<evidence type="ECO:0000313" key="8">
    <source>
        <dbReference type="EMBL" id="OZJ04901.1"/>
    </source>
</evidence>
<gene>
    <name evidence="8" type="ORF">BZG36_02497</name>
</gene>
<dbReference type="AlphaFoldDB" id="A0A261Y2T1"/>
<evidence type="ECO:0000256" key="4">
    <source>
        <dbReference type="ARBA" id="ARBA00022692"/>
    </source>
</evidence>
<evidence type="ECO:0000256" key="6">
    <source>
        <dbReference type="ARBA" id="ARBA00023136"/>
    </source>
</evidence>
<dbReference type="InterPro" id="IPR003370">
    <property type="entry name" value="Chromate_transpt"/>
</dbReference>
<feature type="transmembrane region" description="Helical" evidence="7">
    <location>
        <begin position="283"/>
        <end position="309"/>
    </location>
</feature>
<feature type="transmembrane region" description="Helical" evidence="7">
    <location>
        <begin position="84"/>
        <end position="107"/>
    </location>
</feature>
<comment type="subcellular location">
    <subcellularLocation>
        <location evidence="1">Cell membrane</location>
        <topology evidence="1">Multi-pass membrane protein</topology>
    </subcellularLocation>
</comment>
<dbReference type="Proteomes" id="UP000242875">
    <property type="component" value="Unassembled WGS sequence"/>
</dbReference>
<dbReference type="Pfam" id="PF02417">
    <property type="entry name" value="Chromate_transp"/>
    <property type="match status" value="2"/>
</dbReference>
<feature type="transmembrane region" description="Helical" evidence="7">
    <location>
        <begin position="358"/>
        <end position="383"/>
    </location>
</feature>
<dbReference type="OrthoDB" id="2160638at2759"/>
<sequence length="477" mass="51445">MEGRHSLPTLWIRLKETTFTFVPLLLTTFGGPNAHLGILHENIVKKARWVDEATFSELFAISSALPGPASTEIAYSLALVRNGFLCAFWAFVLWSVLGFTLMTSAAFGVSNLPQVTPLWLLRLEQTLSSAAVGIIALAAVRMGSSICVDRFTTAITILVAGAAMCYKVAWLYPALMAAGGLISLMWELLNSRHSRRKRKGRQPISLDDANVPEDYNANIAEEGELPVKASESTLPTVATNQSPRGLYTYPRWVAGTILTVVLLLLVITFPISTSEGVPIPLAIFATFYVVGSIIFGGGSVVIALLQSYCVTDRGWVTNQEFLLGLALIQALPGPNFNFAAYLGVLAMRAVTTNGFAQFVGGLLAFVGIFLPGLALMASVIPFWQKHRDHPMVASIFRGVKSAAVGLIFAAVWILWKQVRSAGDGATLPGTDEPVPSHEDFHSVVVVVSYALGCWWNWPTQFIVIAGGVMGGCVVDKV</sequence>
<organism evidence="8 9">
    <name type="scientific">Bifiguratus adelaidae</name>
    <dbReference type="NCBI Taxonomy" id="1938954"/>
    <lineage>
        <taxon>Eukaryota</taxon>
        <taxon>Fungi</taxon>
        <taxon>Fungi incertae sedis</taxon>
        <taxon>Mucoromycota</taxon>
        <taxon>Mucoromycotina</taxon>
        <taxon>Endogonomycetes</taxon>
        <taxon>Endogonales</taxon>
        <taxon>Endogonales incertae sedis</taxon>
        <taxon>Bifiguratus</taxon>
    </lineage>
</organism>
<name>A0A261Y2T1_9FUNG</name>
<comment type="caution">
    <text evidence="8">The sequence shown here is derived from an EMBL/GenBank/DDBJ whole genome shotgun (WGS) entry which is preliminary data.</text>
</comment>
<keyword evidence="4 7" id="KW-0812">Transmembrane</keyword>